<evidence type="ECO:0000313" key="2">
    <source>
        <dbReference type="EMBL" id="KAK4791414.1"/>
    </source>
</evidence>
<accession>A0AAN7LUU5</accession>
<evidence type="ECO:0000313" key="3">
    <source>
        <dbReference type="Proteomes" id="UP001346149"/>
    </source>
</evidence>
<protein>
    <submittedName>
        <fullName evidence="2">Uncharacterized protein</fullName>
    </submittedName>
</protein>
<dbReference type="Pfam" id="PF05340">
    <property type="entry name" value="DUF740"/>
    <property type="match status" value="1"/>
</dbReference>
<dbReference type="InterPro" id="IPR008004">
    <property type="entry name" value="OCTOPUS-like"/>
</dbReference>
<dbReference type="Proteomes" id="UP001346149">
    <property type="component" value="Unassembled WGS sequence"/>
</dbReference>
<reference evidence="2 3" key="1">
    <citation type="journal article" date="2023" name="Hortic Res">
        <title>Pangenome of water caltrop reveals structural variations and asymmetric subgenome divergence after allopolyploidization.</title>
        <authorList>
            <person name="Zhang X."/>
            <person name="Chen Y."/>
            <person name="Wang L."/>
            <person name="Yuan Y."/>
            <person name="Fang M."/>
            <person name="Shi L."/>
            <person name="Lu R."/>
            <person name="Comes H.P."/>
            <person name="Ma Y."/>
            <person name="Chen Y."/>
            <person name="Huang G."/>
            <person name="Zhou Y."/>
            <person name="Zheng Z."/>
            <person name="Qiu Y."/>
        </authorList>
    </citation>
    <scope>NUCLEOTIDE SEQUENCE [LARGE SCALE GENOMIC DNA]</scope>
    <source>
        <strain evidence="2">F231</strain>
    </source>
</reference>
<proteinExistence type="predicted"/>
<evidence type="ECO:0000256" key="1">
    <source>
        <dbReference type="SAM" id="MobiDB-lite"/>
    </source>
</evidence>
<gene>
    <name evidence="2" type="ORF">SAY86_031827</name>
</gene>
<dbReference type="EMBL" id="JAXQNO010000009">
    <property type="protein sequence ID" value="KAK4791414.1"/>
    <property type="molecule type" value="Genomic_DNA"/>
</dbReference>
<dbReference type="AlphaFoldDB" id="A0AAN7LUU5"/>
<comment type="caution">
    <text evidence="2">The sequence shown here is derived from an EMBL/GenBank/DDBJ whole genome shotgun (WGS) entry which is preliminary data.</text>
</comment>
<organism evidence="2 3">
    <name type="scientific">Trapa natans</name>
    <name type="common">Water chestnut</name>
    <dbReference type="NCBI Taxonomy" id="22666"/>
    <lineage>
        <taxon>Eukaryota</taxon>
        <taxon>Viridiplantae</taxon>
        <taxon>Streptophyta</taxon>
        <taxon>Embryophyta</taxon>
        <taxon>Tracheophyta</taxon>
        <taxon>Spermatophyta</taxon>
        <taxon>Magnoliopsida</taxon>
        <taxon>eudicotyledons</taxon>
        <taxon>Gunneridae</taxon>
        <taxon>Pentapetalae</taxon>
        <taxon>rosids</taxon>
        <taxon>malvids</taxon>
        <taxon>Myrtales</taxon>
        <taxon>Lythraceae</taxon>
        <taxon>Trapa</taxon>
    </lineage>
</organism>
<name>A0AAN7LUU5_TRANT</name>
<sequence>MPHYHSRYSDRHPDENFFSFCPSRLLRVPRPSKAEPSTNNTSSFRKCSTTATTIKDIFRPPIIATTPSSIELRYSNLRGNLVTLGSEAPTSITFILWTTLPKSRQRSAKLESNLKKLRFPKKHETPNIGG</sequence>
<feature type="region of interest" description="Disordered" evidence="1">
    <location>
        <begin position="109"/>
        <end position="130"/>
    </location>
</feature>
<keyword evidence="3" id="KW-1185">Reference proteome</keyword>